<dbReference type="EMBL" id="JFHC01000012">
    <property type="protein sequence ID" value="KDR42876.1"/>
    <property type="molecule type" value="Genomic_DNA"/>
</dbReference>
<reference evidence="1 2" key="1">
    <citation type="submission" date="2014-03" db="EMBL/GenBank/DDBJ databases">
        <title>Draft Genome Sequences of Four Burkholderia Strains.</title>
        <authorList>
            <person name="Liu X.Y."/>
            <person name="Li C.X."/>
            <person name="Xu J.H."/>
        </authorList>
    </citation>
    <scope>NUCLEOTIDE SEQUENCE [LARGE SCALE GENOMIC DNA]</scope>
    <source>
        <strain evidence="1 2">DSM 50014</strain>
    </source>
</reference>
<proteinExistence type="predicted"/>
<sequence>MCAKKFMRVDEPVKVYRQVISEHHLGVINAAIDRGASSRGREVLDTLPGGVCSPQAVADLLRRIDAFRMIENEARRAARLRATQLVGRALREEPFHTMRCVGSAEHAHSHRRHFDSHLLTLLVPLQLADPSRFNGDLLFYTKRRQSVSLLANVAYKFWHGFLRNLPFAWRCALTCRDLTRGRCERVPCAVGNVYVFNGFVTQHCNLHVESGERRSLLIHYFDPGLSMGLSVAIRTVRGMRDRLHRA</sequence>
<comment type="caution">
    <text evidence="1">The sequence shown here is derived from an EMBL/GenBank/DDBJ whole genome shotgun (WGS) entry which is preliminary data.</text>
</comment>
<protein>
    <submittedName>
        <fullName evidence="1">Uncharacterized protein</fullName>
    </submittedName>
</protein>
<dbReference type="AlphaFoldDB" id="A0A069PZH8"/>
<dbReference type="RefSeq" id="WP_051672420.1">
    <property type="nucleotide sequence ID" value="NZ_CADFFX010000007.1"/>
</dbReference>
<gene>
    <name evidence="1" type="ORF">BG61_05230</name>
</gene>
<name>A0A069PZH8_9BURK</name>
<dbReference type="Proteomes" id="UP000027466">
    <property type="component" value="Unassembled WGS sequence"/>
</dbReference>
<accession>A0A069PZH8</accession>
<keyword evidence="2" id="KW-1185">Reference proteome</keyword>
<organism evidence="1 2">
    <name type="scientific">Caballeronia glathei</name>
    <dbReference type="NCBI Taxonomy" id="60547"/>
    <lineage>
        <taxon>Bacteria</taxon>
        <taxon>Pseudomonadati</taxon>
        <taxon>Pseudomonadota</taxon>
        <taxon>Betaproteobacteria</taxon>
        <taxon>Burkholderiales</taxon>
        <taxon>Burkholderiaceae</taxon>
        <taxon>Caballeronia</taxon>
    </lineage>
</organism>
<evidence type="ECO:0000313" key="2">
    <source>
        <dbReference type="Proteomes" id="UP000027466"/>
    </source>
</evidence>
<evidence type="ECO:0000313" key="1">
    <source>
        <dbReference type="EMBL" id="KDR42876.1"/>
    </source>
</evidence>